<evidence type="ECO:0000313" key="2">
    <source>
        <dbReference type="Proteomes" id="UP000499080"/>
    </source>
</evidence>
<dbReference type="AlphaFoldDB" id="A0A4Y2LW14"/>
<keyword evidence="2" id="KW-1185">Reference proteome</keyword>
<comment type="caution">
    <text evidence="1">The sequence shown here is derived from an EMBL/GenBank/DDBJ whole genome shotgun (WGS) entry which is preliminary data.</text>
</comment>
<protein>
    <submittedName>
        <fullName evidence="1">Uncharacterized protein</fullName>
    </submittedName>
</protein>
<proteinExistence type="predicted"/>
<sequence>MLLRYSACRSTSQRYRMNTVEHLVLIEELQKLEYQANSFGSRLEEDPPSNGRLRKRWLLIGLKRGNSKLHNSLSFGLMETIFSITDFAYCLKAG</sequence>
<evidence type="ECO:0000313" key="1">
    <source>
        <dbReference type="EMBL" id="GBN18649.1"/>
    </source>
</evidence>
<accession>A0A4Y2LW14</accession>
<dbReference type="EMBL" id="BGPR01006400">
    <property type="protein sequence ID" value="GBN18649.1"/>
    <property type="molecule type" value="Genomic_DNA"/>
</dbReference>
<organism evidence="1 2">
    <name type="scientific">Araneus ventricosus</name>
    <name type="common">Orbweaver spider</name>
    <name type="synonym">Epeira ventricosa</name>
    <dbReference type="NCBI Taxonomy" id="182803"/>
    <lineage>
        <taxon>Eukaryota</taxon>
        <taxon>Metazoa</taxon>
        <taxon>Ecdysozoa</taxon>
        <taxon>Arthropoda</taxon>
        <taxon>Chelicerata</taxon>
        <taxon>Arachnida</taxon>
        <taxon>Araneae</taxon>
        <taxon>Araneomorphae</taxon>
        <taxon>Entelegynae</taxon>
        <taxon>Araneoidea</taxon>
        <taxon>Araneidae</taxon>
        <taxon>Araneus</taxon>
    </lineage>
</organism>
<name>A0A4Y2LW14_ARAVE</name>
<reference evidence="1 2" key="1">
    <citation type="journal article" date="2019" name="Sci. Rep.">
        <title>Orb-weaving spider Araneus ventricosus genome elucidates the spidroin gene catalogue.</title>
        <authorList>
            <person name="Kono N."/>
            <person name="Nakamura H."/>
            <person name="Ohtoshi R."/>
            <person name="Moran D.A.P."/>
            <person name="Shinohara A."/>
            <person name="Yoshida Y."/>
            <person name="Fujiwara M."/>
            <person name="Mori M."/>
            <person name="Tomita M."/>
            <person name="Arakawa K."/>
        </authorList>
    </citation>
    <scope>NUCLEOTIDE SEQUENCE [LARGE SCALE GENOMIC DNA]</scope>
</reference>
<dbReference type="Proteomes" id="UP000499080">
    <property type="component" value="Unassembled WGS sequence"/>
</dbReference>
<gene>
    <name evidence="1" type="ORF">AVEN_173761_1</name>
</gene>